<keyword evidence="5" id="KW-1003">Cell membrane</keyword>
<dbReference type="InterPro" id="IPR017974">
    <property type="entry name" value="Claudin_CS"/>
</dbReference>
<proteinExistence type="inferred from homology"/>
<evidence type="ECO:0000256" key="4">
    <source>
        <dbReference type="ARBA" id="ARBA00022427"/>
    </source>
</evidence>
<feature type="transmembrane region" description="Helical" evidence="11">
    <location>
        <begin position="174"/>
        <end position="195"/>
    </location>
</feature>
<evidence type="ECO:0000256" key="8">
    <source>
        <dbReference type="ARBA" id="ARBA00022989"/>
    </source>
</evidence>
<organism evidence="12 13">
    <name type="scientific">Hucho hucho</name>
    <name type="common">huchen</name>
    <dbReference type="NCBI Taxonomy" id="62062"/>
    <lineage>
        <taxon>Eukaryota</taxon>
        <taxon>Metazoa</taxon>
        <taxon>Chordata</taxon>
        <taxon>Craniata</taxon>
        <taxon>Vertebrata</taxon>
        <taxon>Euteleostomi</taxon>
        <taxon>Actinopterygii</taxon>
        <taxon>Neopterygii</taxon>
        <taxon>Teleostei</taxon>
        <taxon>Protacanthopterygii</taxon>
        <taxon>Salmoniformes</taxon>
        <taxon>Salmonidae</taxon>
        <taxon>Salmoninae</taxon>
        <taxon>Hucho</taxon>
    </lineage>
</organism>
<dbReference type="AlphaFoldDB" id="A0A4W5NXN2"/>
<comment type="subcellular location">
    <subcellularLocation>
        <location evidence="1">Cell junction</location>
        <location evidence="1">Tight junction</location>
    </subcellularLocation>
    <subcellularLocation>
        <location evidence="2">Cell membrane</location>
        <topology evidence="2">Multi-pass membrane protein</topology>
    </subcellularLocation>
</comment>
<evidence type="ECO:0000256" key="6">
    <source>
        <dbReference type="ARBA" id="ARBA00022692"/>
    </source>
</evidence>
<accession>A0A4W5NXN2</accession>
<feature type="transmembrane region" description="Helical" evidence="11">
    <location>
        <begin position="115"/>
        <end position="139"/>
    </location>
</feature>
<keyword evidence="7" id="KW-0965">Cell junction</keyword>
<evidence type="ECO:0000313" key="12">
    <source>
        <dbReference type="Ensembl" id="ENSHHUP00000053659.1"/>
    </source>
</evidence>
<dbReference type="Ensembl" id="ENSHHUT00000055532.1">
    <property type="protein sequence ID" value="ENSHHUP00000053659.1"/>
    <property type="gene ID" value="ENSHHUG00000032222.1"/>
</dbReference>
<feature type="region of interest" description="Disordered" evidence="10">
    <location>
        <begin position="219"/>
        <end position="241"/>
    </location>
</feature>
<dbReference type="PANTHER" id="PTHR12002">
    <property type="entry name" value="CLAUDIN"/>
    <property type="match status" value="1"/>
</dbReference>
<dbReference type="GO" id="GO:0005886">
    <property type="term" value="C:plasma membrane"/>
    <property type="evidence" value="ECO:0007669"/>
    <property type="project" value="UniProtKB-SubCell"/>
</dbReference>
<evidence type="ECO:0000256" key="11">
    <source>
        <dbReference type="SAM" id="Phobius"/>
    </source>
</evidence>
<keyword evidence="8 11" id="KW-1133">Transmembrane helix</keyword>
<evidence type="ECO:0000256" key="1">
    <source>
        <dbReference type="ARBA" id="ARBA00004435"/>
    </source>
</evidence>
<comment type="similarity">
    <text evidence="3">Belongs to the claudin family.</text>
</comment>
<dbReference type="Proteomes" id="UP000314982">
    <property type="component" value="Unassembled WGS sequence"/>
</dbReference>
<dbReference type="PRINTS" id="PR01448">
    <property type="entry name" value="CLAUDIN18"/>
</dbReference>
<evidence type="ECO:0000256" key="9">
    <source>
        <dbReference type="ARBA" id="ARBA00023136"/>
    </source>
</evidence>
<dbReference type="InterPro" id="IPR003928">
    <property type="entry name" value="Claudin18"/>
</dbReference>
<evidence type="ECO:0000256" key="7">
    <source>
        <dbReference type="ARBA" id="ARBA00022949"/>
    </source>
</evidence>
<dbReference type="GeneTree" id="ENSGT00940000158655"/>
<reference evidence="12" key="2">
    <citation type="submission" date="2025-08" db="UniProtKB">
        <authorList>
            <consortium name="Ensembl"/>
        </authorList>
    </citation>
    <scope>IDENTIFICATION</scope>
</reference>
<dbReference type="Pfam" id="PF00822">
    <property type="entry name" value="PMP22_Claudin"/>
    <property type="match status" value="1"/>
</dbReference>
<name>A0A4W5NXN2_9TELE</name>
<dbReference type="STRING" id="62062.ENSHHUP00000053659"/>
<reference evidence="13" key="1">
    <citation type="submission" date="2018-06" db="EMBL/GenBank/DDBJ databases">
        <title>Genome assembly of Danube salmon.</title>
        <authorList>
            <person name="Macqueen D.J."/>
            <person name="Gundappa M.K."/>
        </authorList>
    </citation>
    <scope>NUCLEOTIDE SEQUENCE [LARGE SCALE GENOMIC DNA]</scope>
</reference>
<keyword evidence="6 11" id="KW-0812">Transmembrane</keyword>
<evidence type="ECO:0000256" key="10">
    <source>
        <dbReference type="SAM" id="MobiDB-lite"/>
    </source>
</evidence>
<keyword evidence="9 11" id="KW-0472">Membrane</keyword>
<evidence type="ECO:0000256" key="3">
    <source>
        <dbReference type="ARBA" id="ARBA00008295"/>
    </source>
</evidence>
<evidence type="ECO:0000313" key="13">
    <source>
        <dbReference type="Proteomes" id="UP000314982"/>
    </source>
</evidence>
<feature type="transmembrane region" description="Helical" evidence="11">
    <location>
        <begin position="80"/>
        <end position="103"/>
    </location>
</feature>
<dbReference type="GO" id="GO:0005198">
    <property type="term" value="F:structural molecule activity"/>
    <property type="evidence" value="ECO:0007669"/>
    <property type="project" value="InterPro"/>
</dbReference>
<dbReference type="PRINTS" id="PR01077">
    <property type="entry name" value="CLAUDIN"/>
</dbReference>
<sequence length="280" mass="30116">MTTALQMGGFVLGLIGPAAIIAATAMNNWSVKDRQGDVVTSVYTYKGLWQNCETGSSGFTECRPLYNVCGLPGTFQAVRALMIAGIVLGVFGAMIALFSLMCCKMGSMEDSSKAKMTLTAGVMFIIAGICAIAGASIYANPIVASFMMTTYNPNYGGGMGQGMEYNAEVKVDVVYLYFHIWSGFLLLGGILKCVAFKGLQPDKSTHFINCSVFPPHSNSHTGESSLPPLQDAQSDTQGHQVSHPKMWFTVRPSLICSSPKHLHEVNHLNPPHTKIPPLKP</sequence>
<evidence type="ECO:0000256" key="5">
    <source>
        <dbReference type="ARBA" id="ARBA00022475"/>
    </source>
</evidence>
<protein>
    <submittedName>
        <fullName evidence="12">Claudin 18</fullName>
    </submittedName>
</protein>
<keyword evidence="13" id="KW-1185">Reference proteome</keyword>
<keyword evidence="4" id="KW-0796">Tight junction</keyword>
<dbReference type="InterPro" id="IPR006187">
    <property type="entry name" value="Claudin"/>
</dbReference>
<dbReference type="PROSITE" id="PS01346">
    <property type="entry name" value="CLAUDIN"/>
    <property type="match status" value="1"/>
</dbReference>
<dbReference type="InterPro" id="IPR004031">
    <property type="entry name" value="PMP22/EMP/MP20/Claudin"/>
</dbReference>
<dbReference type="Gene3D" id="1.20.140.150">
    <property type="match status" value="1"/>
</dbReference>
<dbReference type="GO" id="GO:0005923">
    <property type="term" value="C:bicellular tight junction"/>
    <property type="evidence" value="ECO:0007669"/>
    <property type="project" value="UniProtKB-SubCell"/>
</dbReference>
<reference evidence="12" key="3">
    <citation type="submission" date="2025-09" db="UniProtKB">
        <authorList>
            <consortium name="Ensembl"/>
        </authorList>
    </citation>
    <scope>IDENTIFICATION</scope>
</reference>
<evidence type="ECO:0000256" key="2">
    <source>
        <dbReference type="ARBA" id="ARBA00004651"/>
    </source>
</evidence>
<feature type="compositionally biased region" description="Polar residues" evidence="10">
    <location>
        <begin position="231"/>
        <end position="240"/>
    </location>
</feature>